<feature type="compositionally biased region" description="Polar residues" evidence="5">
    <location>
        <begin position="824"/>
        <end position="834"/>
    </location>
</feature>
<dbReference type="Pfam" id="PF00270">
    <property type="entry name" value="DEAD"/>
    <property type="match status" value="1"/>
</dbReference>
<dbReference type="InterPro" id="IPR014001">
    <property type="entry name" value="Helicase_ATP-bd"/>
</dbReference>
<sequence>MHGLTCGTVCTVPAGGGGAASRLAEFEAHFDFGLDEFQLRACRALEEGRGVLVAAPTGAGKTVVGEFAVHLALATGRKAFYTTPIKALSNQKYADLARRHGAQNVGLLTGDSSVNGEAPVVVMTTEVLRNMMYTDSPTLRGLGFVVMDEVHYLADRMRGAVWEEVIIHLPRRVQVASLSATVSNAEEFGAWLGEVRGETEVVVEEHRPVPLWQHMMVGRDLFDLFVDDGRAPGTREDADPARTASSRGRRRNRAERREERQASIAAMINPELMAAVEAMRRSSPRGRGGRGVREDAGAPRGRRGKSRGPRSSGARRGGMETRSWVTEPESGPRPGARPGGLPSRAQVIAQLDREGLLPAITFIFSRVGCDAAVEQLLVSDVRLIPIQEGERIRRVVEERVAAIGESDLSVLGYRTFLDGLTRGFAAHHAGMLPTFREIVEGLFTEGRIRAVFATETLALGINMPARSVVLEKLVKFNGETHADITPAEYTQLTGRAGRRGIDIEGHAVVVWNPHLDPLAVGGLASTRTYPLRSSFRPTYNMAVNLVAQFGRARTREILETSFAQFQADRSVVGLNRAIREHTEAMAGYEEAMTCHLGDFTEYATLRRSLSDLEKDAGRARAATQRIAVDASLAELTPGDVVWLPGRREGRAVVVTASRGTKGASAAPSVVTEEGRLRRLTADDLTGPLVSYARLAIGKGFNVRNVKSRRDLAATLRVKVPDEAPRELGEAPTSTIPADVEARISEIRRRLKAHPCHGCPDREQHARWAERWWRLERERAGLERRVGGRTGSVARTFDRVCDLLTARGYLDEEGRRSPISGAGCGTSTPSVTCSRPSVCATACSSGSPRPRSPPRSPASSMNRGVTRTICCRSCPRRRWTACTTRWRVCGAASRTRRPSTTYRPPAIPTRAWPPWSTAGRAAAASGSSCATAIWRPATSCAAASRPSTCSTRSPTPHPTPRCAEPREPPWTPSCAASSRRIGWTRPRCRGPRAGAERR</sequence>
<feature type="region of interest" description="Disordered" evidence="5">
    <location>
        <begin position="814"/>
        <end position="861"/>
    </location>
</feature>
<dbReference type="Pfam" id="PF26090">
    <property type="entry name" value="SH3_HelY"/>
    <property type="match status" value="1"/>
</dbReference>
<dbReference type="SMART" id="SM00490">
    <property type="entry name" value="HELICc"/>
    <property type="match status" value="1"/>
</dbReference>
<feature type="region of interest" description="Disordered" evidence="5">
    <location>
        <begin position="279"/>
        <end position="342"/>
    </location>
</feature>
<dbReference type="InterPro" id="IPR027417">
    <property type="entry name" value="P-loop_NTPase"/>
</dbReference>
<dbReference type="SUPFAM" id="SSF52540">
    <property type="entry name" value="P-loop containing nucleoside triphosphate hydrolases"/>
    <property type="match status" value="1"/>
</dbReference>
<feature type="domain" description="Helicase C-terminal" evidence="7">
    <location>
        <begin position="343"/>
        <end position="547"/>
    </location>
</feature>
<dbReference type="PANTHER" id="PTHR12131">
    <property type="entry name" value="ATP-DEPENDENT RNA AND DNA HELICASE"/>
    <property type="match status" value="1"/>
</dbReference>
<evidence type="ECO:0000313" key="9">
    <source>
        <dbReference type="Proteomes" id="UP001157126"/>
    </source>
</evidence>
<evidence type="ECO:0000313" key="8">
    <source>
        <dbReference type="EMBL" id="GMA39583.1"/>
    </source>
</evidence>
<evidence type="ECO:0000256" key="4">
    <source>
        <dbReference type="ARBA" id="ARBA00022840"/>
    </source>
</evidence>
<evidence type="ECO:0000256" key="3">
    <source>
        <dbReference type="ARBA" id="ARBA00022806"/>
    </source>
</evidence>
<gene>
    <name evidence="8" type="ORF">GCM10025883_16280</name>
</gene>
<comment type="caution">
    <text evidence="8">The sequence shown here is derived from an EMBL/GenBank/DDBJ whole genome shotgun (WGS) entry which is preliminary data.</text>
</comment>
<reference evidence="9" key="1">
    <citation type="journal article" date="2019" name="Int. J. Syst. Evol. Microbiol.">
        <title>The Global Catalogue of Microorganisms (GCM) 10K type strain sequencing project: providing services to taxonomists for standard genome sequencing and annotation.</title>
        <authorList>
            <consortium name="The Broad Institute Genomics Platform"/>
            <consortium name="The Broad Institute Genome Sequencing Center for Infectious Disease"/>
            <person name="Wu L."/>
            <person name="Ma J."/>
        </authorList>
    </citation>
    <scope>NUCLEOTIDE SEQUENCE [LARGE SCALE GENOMIC DNA]</scope>
    <source>
        <strain evidence="9">NBRC 113072</strain>
    </source>
</reference>
<dbReference type="GO" id="GO:0004386">
    <property type="term" value="F:helicase activity"/>
    <property type="evidence" value="ECO:0007669"/>
    <property type="project" value="UniProtKB-KW"/>
</dbReference>
<dbReference type="PANTHER" id="PTHR12131:SF1">
    <property type="entry name" value="ATP-DEPENDENT RNA HELICASE SUPV3L1, MITOCHONDRIAL-RELATED"/>
    <property type="match status" value="1"/>
</dbReference>
<evidence type="ECO:0000256" key="1">
    <source>
        <dbReference type="ARBA" id="ARBA00022741"/>
    </source>
</evidence>
<dbReference type="SMART" id="SM00487">
    <property type="entry name" value="DEXDc"/>
    <property type="match status" value="1"/>
</dbReference>
<feature type="compositionally biased region" description="Low complexity" evidence="5">
    <location>
        <begin position="327"/>
        <end position="342"/>
    </location>
</feature>
<dbReference type="InterPro" id="IPR050699">
    <property type="entry name" value="RNA-DNA_Helicase"/>
</dbReference>
<feature type="domain" description="Helicase ATP-binding" evidence="6">
    <location>
        <begin position="42"/>
        <end position="200"/>
    </location>
</feature>
<keyword evidence="1" id="KW-0547">Nucleotide-binding</keyword>
<dbReference type="Pfam" id="PF00271">
    <property type="entry name" value="Helicase_C"/>
    <property type="match status" value="1"/>
</dbReference>
<protein>
    <submittedName>
        <fullName evidence="8">Helicase</fullName>
    </submittedName>
</protein>
<evidence type="ECO:0000259" key="6">
    <source>
        <dbReference type="PROSITE" id="PS51192"/>
    </source>
</evidence>
<dbReference type="Gene3D" id="3.40.50.300">
    <property type="entry name" value="P-loop containing nucleotide triphosphate hydrolases"/>
    <property type="match status" value="2"/>
</dbReference>
<dbReference type="InterPro" id="IPR058621">
    <property type="entry name" value="SH3_HelY"/>
</dbReference>
<keyword evidence="3 8" id="KW-0347">Helicase</keyword>
<name>A0ABQ6IQN3_9MICO</name>
<dbReference type="EMBL" id="BSUO01000001">
    <property type="protein sequence ID" value="GMA39583.1"/>
    <property type="molecule type" value="Genomic_DNA"/>
</dbReference>
<dbReference type="InterPro" id="IPR001650">
    <property type="entry name" value="Helicase_C-like"/>
</dbReference>
<feature type="region of interest" description="Disordered" evidence="5">
    <location>
        <begin position="942"/>
        <end position="997"/>
    </location>
</feature>
<keyword evidence="9" id="KW-1185">Reference proteome</keyword>
<dbReference type="PROSITE" id="PS51194">
    <property type="entry name" value="HELICASE_CTER"/>
    <property type="match status" value="1"/>
</dbReference>
<keyword evidence="4" id="KW-0067">ATP-binding</keyword>
<proteinExistence type="predicted"/>
<feature type="compositionally biased region" description="Low complexity" evidence="5">
    <location>
        <begin position="942"/>
        <end position="953"/>
    </location>
</feature>
<evidence type="ECO:0000256" key="5">
    <source>
        <dbReference type="SAM" id="MobiDB-lite"/>
    </source>
</evidence>
<keyword evidence="2" id="KW-0378">Hydrolase</keyword>
<dbReference type="PROSITE" id="PS51192">
    <property type="entry name" value="HELICASE_ATP_BIND_1"/>
    <property type="match status" value="1"/>
</dbReference>
<feature type="region of interest" description="Disordered" evidence="5">
    <location>
        <begin position="232"/>
        <end position="266"/>
    </location>
</feature>
<dbReference type="CDD" id="cd18795">
    <property type="entry name" value="SF2_C_Ski2"/>
    <property type="match status" value="1"/>
</dbReference>
<dbReference type="Proteomes" id="UP001157126">
    <property type="component" value="Unassembled WGS sequence"/>
</dbReference>
<accession>A0ABQ6IQN3</accession>
<evidence type="ECO:0000256" key="2">
    <source>
        <dbReference type="ARBA" id="ARBA00022801"/>
    </source>
</evidence>
<dbReference type="InterPro" id="IPR011545">
    <property type="entry name" value="DEAD/DEAH_box_helicase_dom"/>
</dbReference>
<organism evidence="8 9">
    <name type="scientific">Mobilicoccus caccae</name>
    <dbReference type="NCBI Taxonomy" id="1859295"/>
    <lineage>
        <taxon>Bacteria</taxon>
        <taxon>Bacillati</taxon>
        <taxon>Actinomycetota</taxon>
        <taxon>Actinomycetes</taxon>
        <taxon>Micrococcales</taxon>
        <taxon>Dermatophilaceae</taxon>
        <taxon>Mobilicoccus</taxon>
    </lineage>
</organism>
<evidence type="ECO:0000259" key="7">
    <source>
        <dbReference type="PROSITE" id="PS51194"/>
    </source>
</evidence>